<evidence type="ECO:0000313" key="4">
    <source>
        <dbReference type="Proteomes" id="UP000282460"/>
    </source>
</evidence>
<dbReference type="InterPro" id="IPR000835">
    <property type="entry name" value="HTH_MarR-typ"/>
</dbReference>
<evidence type="ECO:0000256" key="1">
    <source>
        <dbReference type="ARBA" id="ARBA00006479"/>
    </source>
</evidence>
<dbReference type="Gene3D" id="1.10.10.10">
    <property type="entry name" value="Winged helix-like DNA-binding domain superfamily/Winged helix DNA-binding domain"/>
    <property type="match status" value="1"/>
</dbReference>
<accession>A0A3L7IX62</accession>
<dbReference type="InterPro" id="IPR036388">
    <property type="entry name" value="WH-like_DNA-bd_sf"/>
</dbReference>
<protein>
    <submittedName>
        <fullName evidence="3">ROK family transcriptional regulator</fullName>
    </submittedName>
</protein>
<feature type="domain" description="HTH marR-type" evidence="2">
    <location>
        <begin position="5"/>
        <end position="40"/>
    </location>
</feature>
<dbReference type="Pfam" id="PF00480">
    <property type="entry name" value="ROK"/>
    <property type="match status" value="1"/>
</dbReference>
<sequence length="353" mass="36286">MTNEPDREFTVTELSDLTQLSRPTVSSALADLVEEGWVTPAFGDEPTRGAGRPARRFRFERTAGVGIGVDAGPHSTTVLVADLAGDIVVSRRTEFDDLSDPVVAVDAIDSAIQRALGDLSSVPPVYGLSVAVPGVVDPEGRLRQSTVVPEWVGADIVGELSRRYPRAAVALGNDVKLATVAELRAGSSRSSHFVYLSVGRRISAGIVMGGSLQIGATGAAGELGASHAIRWAGAVESAIKNDERSLGALARDARDGEATAVAIIEEIAGSIGEGLALLALAVDPELVVLAGPAAQAGDVLARPLRAALAAVSLDPPELAFAAVDVEPSARGAVEESLAAFRRTGPLAEPSVPS</sequence>
<dbReference type="OrthoDB" id="37575at2"/>
<dbReference type="InterPro" id="IPR043129">
    <property type="entry name" value="ATPase_NBD"/>
</dbReference>
<comment type="similarity">
    <text evidence="1">Belongs to the ROK (NagC/XylR) family.</text>
</comment>
<dbReference type="InterPro" id="IPR000600">
    <property type="entry name" value="ROK"/>
</dbReference>
<gene>
    <name evidence="3" type="ORF">D9V28_12150</name>
</gene>
<name>A0A3L7IX62_9MICO</name>
<dbReference type="PANTHER" id="PTHR18964:SF149">
    <property type="entry name" value="BIFUNCTIONAL UDP-N-ACETYLGLUCOSAMINE 2-EPIMERASE_N-ACETYLMANNOSAMINE KINASE"/>
    <property type="match status" value="1"/>
</dbReference>
<dbReference type="SUPFAM" id="SSF46785">
    <property type="entry name" value="Winged helix' DNA-binding domain"/>
    <property type="match status" value="1"/>
</dbReference>
<dbReference type="SUPFAM" id="SSF53067">
    <property type="entry name" value="Actin-like ATPase domain"/>
    <property type="match status" value="1"/>
</dbReference>
<dbReference type="RefSeq" id="WP_147440986.1">
    <property type="nucleotide sequence ID" value="NZ_BMEK01000003.1"/>
</dbReference>
<dbReference type="Proteomes" id="UP000282460">
    <property type="component" value="Unassembled WGS sequence"/>
</dbReference>
<dbReference type="CDD" id="cd00090">
    <property type="entry name" value="HTH_ARSR"/>
    <property type="match status" value="1"/>
</dbReference>
<comment type="caution">
    <text evidence="3">The sequence shown here is derived from an EMBL/GenBank/DDBJ whole genome shotgun (WGS) entry which is preliminary data.</text>
</comment>
<dbReference type="InterPro" id="IPR036390">
    <property type="entry name" value="WH_DNA-bd_sf"/>
</dbReference>
<proteinExistence type="inferred from homology"/>
<evidence type="ECO:0000313" key="3">
    <source>
        <dbReference type="EMBL" id="RLQ82699.1"/>
    </source>
</evidence>
<reference evidence="3 4" key="1">
    <citation type="submission" date="2018-10" db="EMBL/GenBank/DDBJ databases">
        <authorList>
            <person name="Li J."/>
        </authorList>
    </citation>
    <scope>NUCLEOTIDE SEQUENCE [LARGE SCALE GENOMIC DNA]</scope>
    <source>
        <strain evidence="3 4">ZD1-4</strain>
    </source>
</reference>
<dbReference type="Pfam" id="PF12802">
    <property type="entry name" value="MarR_2"/>
    <property type="match status" value="1"/>
</dbReference>
<dbReference type="InterPro" id="IPR011991">
    <property type="entry name" value="ArsR-like_HTH"/>
</dbReference>
<dbReference type="PANTHER" id="PTHR18964">
    <property type="entry name" value="ROK (REPRESSOR, ORF, KINASE) FAMILY"/>
    <property type="match status" value="1"/>
</dbReference>
<dbReference type="AlphaFoldDB" id="A0A3L7IX62"/>
<dbReference type="GO" id="GO:0003700">
    <property type="term" value="F:DNA-binding transcription factor activity"/>
    <property type="evidence" value="ECO:0007669"/>
    <property type="project" value="InterPro"/>
</dbReference>
<organism evidence="3 4">
    <name type="scientific">Mycetocola zhadangensis</name>
    <dbReference type="NCBI Taxonomy" id="1164595"/>
    <lineage>
        <taxon>Bacteria</taxon>
        <taxon>Bacillati</taxon>
        <taxon>Actinomycetota</taxon>
        <taxon>Actinomycetes</taxon>
        <taxon>Micrococcales</taxon>
        <taxon>Microbacteriaceae</taxon>
        <taxon>Mycetocola</taxon>
    </lineage>
</organism>
<dbReference type="Gene3D" id="3.30.420.40">
    <property type="match status" value="2"/>
</dbReference>
<dbReference type="EMBL" id="RCWJ01000003">
    <property type="protein sequence ID" value="RLQ82699.1"/>
    <property type="molecule type" value="Genomic_DNA"/>
</dbReference>
<keyword evidence="4" id="KW-1185">Reference proteome</keyword>
<dbReference type="CDD" id="cd23763">
    <property type="entry name" value="ASKHA_ATPase_ROK"/>
    <property type="match status" value="1"/>
</dbReference>
<evidence type="ECO:0000259" key="2">
    <source>
        <dbReference type="Pfam" id="PF12802"/>
    </source>
</evidence>